<dbReference type="PANTHER" id="PTHR43320:SF2">
    <property type="entry name" value="2-DEHYDRO-3-DEOXYGLUCONOKINASE_2-DEHYDRO-3-DEOXYGALACTONOKINASE"/>
    <property type="match status" value="1"/>
</dbReference>
<dbReference type="InterPro" id="IPR052700">
    <property type="entry name" value="Carb_kinase_PfkB-like"/>
</dbReference>
<proteinExistence type="inferred from homology"/>
<dbReference type="InterPro" id="IPR029056">
    <property type="entry name" value="Ribokinase-like"/>
</dbReference>
<comment type="similarity">
    <text evidence="1">Belongs to the carbohydrate kinase PfkB family.</text>
</comment>
<evidence type="ECO:0000313" key="5">
    <source>
        <dbReference type="EMBL" id="RCK69289.1"/>
    </source>
</evidence>
<evidence type="ECO:0000259" key="4">
    <source>
        <dbReference type="Pfam" id="PF00294"/>
    </source>
</evidence>
<evidence type="ECO:0000256" key="1">
    <source>
        <dbReference type="ARBA" id="ARBA00010688"/>
    </source>
</evidence>
<accession>A0A367YUT0</accession>
<comment type="caution">
    <text evidence="5">The sequence shown here is derived from an EMBL/GenBank/DDBJ whole genome shotgun (WGS) entry which is preliminary data.</text>
</comment>
<dbReference type="Pfam" id="PF00294">
    <property type="entry name" value="PfkB"/>
    <property type="match status" value="1"/>
</dbReference>
<keyword evidence="3 5" id="KW-0418">Kinase</keyword>
<keyword evidence="2" id="KW-0808">Transferase</keyword>
<dbReference type="InterPro" id="IPR011611">
    <property type="entry name" value="PfkB_dom"/>
</dbReference>
<organism evidence="5 6">
    <name type="scientific">Desertihabitans brevis</name>
    <dbReference type="NCBI Taxonomy" id="2268447"/>
    <lineage>
        <taxon>Bacteria</taxon>
        <taxon>Bacillati</taxon>
        <taxon>Actinomycetota</taxon>
        <taxon>Actinomycetes</taxon>
        <taxon>Propionibacteriales</taxon>
        <taxon>Propionibacteriaceae</taxon>
        <taxon>Desertihabitans</taxon>
    </lineage>
</organism>
<evidence type="ECO:0000256" key="3">
    <source>
        <dbReference type="ARBA" id="ARBA00022777"/>
    </source>
</evidence>
<dbReference type="Gene3D" id="3.40.1190.20">
    <property type="match status" value="1"/>
</dbReference>
<dbReference type="PANTHER" id="PTHR43320">
    <property type="entry name" value="SUGAR KINASE"/>
    <property type="match status" value="1"/>
</dbReference>
<sequence>MAPVLCLGETMVLGASAHRLPLEETPDVELHVAGAESNVAAGLAHLGQDVEWFSRLGDDPFATRIRALLRSRGVRADAVVTDPRRPTGLYFKDVRPTGSRVLYYRAGSAASALGPDDLDRLHLDRRRLVHVSGITAALSASCDALLERLLTLRRPRPPISFDVNHRPTLWDPATAGPRLLALARRADVVLVGLDEAERLWGTADEDAVRALLPEVASLVVKDADRAATSFTLRDGGDERTSVPALRVEVVEAIGAGDAFAAGWLASWLDGHDPTTALRLGHLMAACTLQHLGDLPPLPPADRLRALAADADWDQIDSTLLTRLPEHP</sequence>
<dbReference type="GO" id="GO:0016301">
    <property type="term" value="F:kinase activity"/>
    <property type="evidence" value="ECO:0007669"/>
    <property type="project" value="UniProtKB-KW"/>
</dbReference>
<keyword evidence="6" id="KW-1185">Reference proteome</keyword>
<evidence type="ECO:0000313" key="6">
    <source>
        <dbReference type="Proteomes" id="UP000252770"/>
    </source>
</evidence>
<reference evidence="5 6" key="1">
    <citation type="submission" date="2018-07" db="EMBL/GenBank/DDBJ databases">
        <title>Desertimonas flava gen. nov. sp. nov.</title>
        <authorList>
            <person name="Liu S."/>
        </authorList>
    </citation>
    <scope>NUCLEOTIDE SEQUENCE [LARGE SCALE GENOMIC DNA]</scope>
    <source>
        <strain evidence="5 6">16Sb5-5</strain>
    </source>
</reference>
<protein>
    <submittedName>
        <fullName evidence="5">Sugar kinase</fullName>
    </submittedName>
</protein>
<dbReference type="CDD" id="cd01166">
    <property type="entry name" value="KdgK"/>
    <property type="match status" value="1"/>
</dbReference>
<dbReference type="EMBL" id="QOUI01000007">
    <property type="protein sequence ID" value="RCK69289.1"/>
    <property type="molecule type" value="Genomic_DNA"/>
</dbReference>
<name>A0A367YUT0_9ACTN</name>
<dbReference type="AlphaFoldDB" id="A0A367YUT0"/>
<feature type="domain" description="Carbohydrate kinase PfkB" evidence="4">
    <location>
        <begin position="4"/>
        <end position="298"/>
    </location>
</feature>
<dbReference type="SUPFAM" id="SSF53613">
    <property type="entry name" value="Ribokinase-like"/>
    <property type="match status" value="1"/>
</dbReference>
<evidence type="ECO:0000256" key="2">
    <source>
        <dbReference type="ARBA" id="ARBA00022679"/>
    </source>
</evidence>
<gene>
    <name evidence="5" type="ORF">DT076_13000</name>
</gene>
<dbReference type="Proteomes" id="UP000252770">
    <property type="component" value="Unassembled WGS sequence"/>
</dbReference>